<keyword evidence="4" id="KW-1185">Reference proteome</keyword>
<evidence type="ECO:0000256" key="1">
    <source>
        <dbReference type="ARBA" id="ARBA00009677"/>
    </source>
</evidence>
<feature type="domain" description="Flagellar basal-body/hook protein C-terminal" evidence="2">
    <location>
        <begin position="84"/>
        <end position="128"/>
    </location>
</feature>
<name>A0A239GCM1_9ACTN</name>
<keyword evidence="3" id="KW-0282">Flagellum</keyword>
<dbReference type="AlphaFoldDB" id="A0A239GCM1"/>
<keyword evidence="3" id="KW-0969">Cilium</keyword>
<organism evidence="3 4">
    <name type="scientific">Actinoplanes regularis</name>
    <dbReference type="NCBI Taxonomy" id="52697"/>
    <lineage>
        <taxon>Bacteria</taxon>
        <taxon>Bacillati</taxon>
        <taxon>Actinomycetota</taxon>
        <taxon>Actinomycetes</taxon>
        <taxon>Micromonosporales</taxon>
        <taxon>Micromonosporaceae</taxon>
        <taxon>Actinoplanes</taxon>
    </lineage>
</organism>
<sequence length="130" mass="14218">MSIFNAIGIASTGVTVHRKWLDAVSDNLSNMNNVSRTSENAFQARYVQAREAQDGNGTEVAAVRFGNPEGVVVYEPDNPLADEQGYVRKPDIDMGSQMAQMMMAQRSYQANLSVVDRARDAYTAAINLGK</sequence>
<keyword evidence="3" id="KW-0966">Cell projection</keyword>
<evidence type="ECO:0000259" key="2">
    <source>
        <dbReference type="Pfam" id="PF06429"/>
    </source>
</evidence>
<dbReference type="Proteomes" id="UP000198415">
    <property type="component" value="Unassembled WGS sequence"/>
</dbReference>
<protein>
    <submittedName>
        <fullName evidence="3">Flagellar basal-body rod protein FlgC</fullName>
    </submittedName>
</protein>
<evidence type="ECO:0000313" key="3">
    <source>
        <dbReference type="EMBL" id="SNS67076.1"/>
    </source>
</evidence>
<proteinExistence type="inferred from homology"/>
<reference evidence="3 4" key="1">
    <citation type="submission" date="2017-06" db="EMBL/GenBank/DDBJ databases">
        <authorList>
            <person name="Kim H.J."/>
            <person name="Triplett B.A."/>
        </authorList>
    </citation>
    <scope>NUCLEOTIDE SEQUENCE [LARGE SCALE GENOMIC DNA]</scope>
    <source>
        <strain evidence="3 4">DSM 43151</strain>
    </source>
</reference>
<dbReference type="RefSeq" id="WP_089297678.1">
    <property type="nucleotide sequence ID" value="NZ_BOMU01000091.1"/>
</dbReference>
<dbReference type="OrthoDB" id="9794148at2"/>
<dbReference type="InterPro" id="IPR010930">
    <property type="entry name" value="Flg_bb/hook_C_dom"/>
</dbReference>
<comment type="similarity">
    <text evidence="1">Belongs to the flagella basal body rod proteins family.</text>
</comment>
<accession>A0A239GCM1</accession>
<gene>
    <name evidence="3" type="ORF">SAMN06264365_120142</name>
</gene>
<dbReference type="Pfam" id="PF06429">
    <property type="entry name" value="Flg_bbr_C"/>
    <property type="match status" value="1"/>
</dbReference>
<evidence type="ECO:0000313" key="4">
    <source>
        <dbReference type="Proteomes" id="UP000198415"/>
    </source>
</evidence>
<dbReference type="EMBL" id="FZNR01000020">
    <property type="protein sequence ID" value="SNS67076.1"/>
    <property type="molecule type" value="Genomic_DNA"/>
</dbReference>